<dbReference type="PROSITE" id="PS50126">
    <property type="entry name" value="S1"/>
    <property type="match status" value="1"/>
</dbReference>
<evidence type="ECO:0000259" key="2">
    <source>
        <dbReference type="PROSITE" id="PS50126"/>
    </source>
</evidence>
<feature type="domain" description="S1 motif" evidence="2">
    <location>
        <begin position="294"/>
        <end position="373"/>
    </location>
</feature>
<feature type="compositionally biased region" description="Pro residues" evidence="1">
    <location>
        <begin position="214"/>
        <end position="228"/>
    </location>
</feature>
<feature type="region of interest" description="Disordered" evidence="1">
    <location>
        <begin position="56"/>
        <end position="132"/>
    </location>
</feature>
<dbReference type="GO" id="GO:0003676">
    <property type="term" value="F:nucleic acid binding"/>
    <property type="evidence" value="ECO:0007669"/>
    <property type="project" value="InterPro"/>
</dbReference>
<proteinExistence type="predicted"/>
<dbReference type="PANTHER" id="PTHR47559">
    <property type="entry name" value="OS03G0844900 PROTEIN"/>
    <property type="match status" value="1"/>
</dbReference>
<dbReference type="PANTHER" id="PTHR47559:SF1">
    <property type="entry name" value="OS03G0844900 PROTEIN"/>
    <property type="match status" value="1"/>
</dbReference>
<dbReference type="AlphaFoldDB" id="A0A7S0XBZ7"/>
<dbReference type="SUPFAM" id="SSF50249">
    <property type="entry name" value="Nucleic acid-binding proteins"/>
    <property type="match status" value="1"/>
</dbReference>
<name>A0A7S0XBZ7_9CHLO</name>
<dbReference type="Pfam" id="PF00575">
    <property type="entry name" value="S1"/>
    <property type="match status" value="1"/>
</dbReference>
<dbReference type="EMBL" id="HBFC01026294">
    <property type="protein sequence ID" value="CAD8713682.1"/>
    <property type="molecule type" value="Transcribed_RNA"/>
</dbReference>
<dbReference type="Gene3D" id="2.40.50.140">
    <property type="entry name" value="Nucleic acid-binding proteins"/>
    <property type="match status" value="1"/>
</dbReference>
<dbReference type="InterPro" id="IPR052757">
    <property type="entry name" value="Ribosomal_protein_S1"/>
</dbReference>
<evidence type="ECO:0000313" key="3">
    <source>
        <dbReference type="EMBL" id="CAD8713682.1"/>
    </source>
</evidence>
<sequence>MAATLAQCTAAVAGLAAAATSSRRPMRPAVPTMRVLPRGIPQVRGGRGTVMMTRASDSDGAADADAPAKPAAAAAATATAPKEAVKPKANGGRGKGKGGGGGGGGRGKGGSKADAKTGAVAKKPASGPQKNEDARKALALALETGEPVFGRVEVANRGGLILRIFNGRFRAFLPLSQMASSRTASIKGRHNHTLTQKLRTGPRSSFDEDDEAPLPAPVPAAAAPPAPGSPAAIAAAAKDKAAKDNAPKDPVVAAMELQVGAVISVMVTSMDDKKIVVSERALVQDQGAKALKVGMRTSGRVVSLSDFGAFVELSATDPAAPRLEGLIHISELSWNRISHPRDVVRVGQEVDVKVLDVVLSEDRKPARITFSLKQLQADPLLETLDTIMPVAMPEPSVDEDELLDTPLPGLLDICANLLTEDGIDAVIPGRQAVEQRVVSQDLELWLTNVVVADGYNLLARAGRQVQEIHVVTRLDRDAIKRAIKRATSTLK</sequence>
<reference evidence="3" key="1">
    <citation type="submission" date="2021-01" db="EMBL/GenBank/DDBJ databases">
        <authorList>
            <person name="Corre E."/>
            <person name="Pelletier E."/>
            <person name="Niang G."/>
            <person name="Scheremetjew M."/>
            <person name="Finn R."/>
            <person name="Kale V."/>
            <person name="Holt S."/>
            <person name="Cochrane G."/>
            <person name="Meng A."/>
            <person name="Brown T."/>
            <person name="Cohen L."/>
        </authorList>
    </citation>
    <scope>NUCLEOTIDE SEQUENCE</scope>
    <source>
        <strain evidence="3">SL-175</strain>
    </source>
</reference>
<dbReference type="SMART" id="SM00316">
    <property type="entry name" value="S1"/>
    <property type="match status" value="2"/>
</dbReference>
<evidence type="ECO:0000256" key="1">
    <source>
        <dbReference type="SAM" id="MobiDB-lite"/>
    </source>
</evidence>
<gene>
    <name evidence="3" type="ORF">MANT1106_LOCUS15899</name>
</gene>
<dbReference type="InterPro" id="IPR003029">
    <property type="entry name" value="S1_domain"/>
</dbReference>
<protein>
    <recommendedName>
        <fullName evidence="2">S1 motif domain-containing protein</fullName>
    </recommendedName>
</protein>
<feature type="compositionally biased region" description="Gly residues" evidence="1">
    <location>
        <begin position="91"/>
        <end position="110"/>
    </location>
</feature>
<accession>A0A7S0XBZ7</accession>
<feature type="region of interest" description="Disordered" evidence="1">
    <location>
        <begin position="183"/>
        <end position="230"/>
    </location>
</feature>
<organism evidence="3">
    <name type="scientific">Mantoniella antarctica</name>
    <dbReference type="NCBI Taxonomy" id="81844"/>
    <lineage>
        <taxon>Eukaryota</taxon>
        <taxon>Viridiplantae</taxon>
        <taxon>Chlorophyta</taxon>
        <taxon>Mamiellophyceae</taxon>
        <taxon>Mamiellales</taxon>
        <taxon>Mamiellaceae</taxon>
        <taxon>Mantoniella</taxon>
    </lineage>
</organism>
<feature type="compositionally biased region" description="Low complexity" evidence="1">
    <location>
        <begin position="58"/>
        <end position="82"/>
    </location>
</feature>
<dbReference type="InterPro" id="IPR012340">
    <property type="entry name" value="NA-bd_OB-fold"/>
</dbReference>